<evidence type="ECO:0000256" key="3">
    <source>
        <dbReference type="SAM" id="MobiDB-lite"/>
    </source>
</evidence>
<evidence type="ECO:0000256" key="2">
    <source>
        <dbReference type="ARBA" id="ARBA00046328"/>
    </source>
</evidence>
<dbReference type="InterPro" id="IPR036361">
    <property type="entry name" value="SAP_dom_sf"/>
</dbReference>
<dbReference type="Pfam" id="PF02037">
    <property type="entry name" value="SAP"/>
    <property type="match status" value="1"/>
</dbReference>
<protein>
    <submittedName>
        <fullName evidence="4">Uncharacterized protein</fullName>
    </submittedName>
</protein>
<comment type="caution">
    <text evidence="4">The sequence shown here is derived from an EMBL/GenBank/DDBJ whole genome shotgun (WGS) entry which is preliminary data.</text>
</comment>
<reference evidence="4" key="1">
    <citation type="submission" date="2020-04" db="EMBL/GenBank/DDBJ databases">
        <authorList>
            <person name="Alioto T."/>
            <person name="Alioto T."/>
            <person name="Gomez Garrido J."/>
        </authorList>
    </citation>
    <scope>NUCLEOTIDE SEQUENCE</scope>
    <source>
        <strain evidence="4">A484AB</strain>
    </source>
</reference>
<evidence type="ECO:0000313" key="5">
    <source>
        <dbReference type="Proteomes" id="UP001152795"/>
    </source>
</evidence>
<dbReference type="Gene3D" id="1.10.720.30">
    <property type="entry name" value="SAP domain"/>
    <property type="match status" value="1"/>
</dbReference>
<dbReference type="PANTHER" id="PTHR46551:SF1">
    <property type="entry name" value="SAP DOMAIN-CONTAINING RIBONUCLEOPROTEIN"/>
    <property type="match status" value="1"/>
</dbReference>
<dbReference type="SUPFAM" id="SSF68906">
    <property type="entry name" value="SAP domain"/>
    <property type="match status" value="1"/>
</dbReference>
<gene>
    <name evidence="4" type="ORF">PACLA_8A028315</name>
</gene>
<dbReference type="EMBL" id="CACRXK020017462">
    <property type="protein sequence ID" value="CAB4031238.1"/>
    <property type="molecule type" value="Genomic_DNA"/>
</dbReference>
<dbReference type="PROSITE" id="PS50800">
    <property type="entry name" value="SAP"/>
    <property type="match status" value="1"/>
</dbReference>
<sequence>MFILQKNFCLVACGLWMFDLIDNPKTTLYVLRCHIATLYCWFKMADDLHAKGKDLKDLKVVELKKELQERGLSISGNKSDLIARLEEYILKQGDDQEEIEVEVGVFDSEIENIGGDLEQEISEDTFDEHDSGTDSKNEQSDEKVCAITTSNHE</sequence>
<evidence type="ECO:0000256" key="1">
    <source>
        <dbReference type="ARBA" id="ARBA00022553"/>
    </source>
</evidence>
<evidence type="ECO:0000313" key="4">
    <source>
        <dbReference type="EMBL" id="CAB4031238.1"/>
    </source>
</evidence>
<name>A0A6S7JJW5_PARCT</name>
<dbReference type="GO" id="GO:0005634">
    <property type="term" value="C:nucleus"/>
    <property type="evidence" value="ECO:0007669"/>
    <property type="project" value="TreeGrafter"/>
</dbReference>
<dbReference type="InterPro" id="IPR003034">
    <property type="entry name" value="SAP_dom"/>
</dbReference>
<dbReference type="PANTHER" id="PTHR46551">
    <property type="entry name" value="SAP DOMAIN-CONTAINING RIBONUCLEOPROTEIN"/>
    <property type="match status" value="1"/>
</dbReference>
<dbReference type="InterPro" id="IPR052240">
    <property type="entry name" value="SAP_domain_ribonucleoprotein"/>
</dbReference>
<keyword evidence="1" id="KW-0597">Phosphoprotein</keyword>
<comment type="similarity">
    <text evidence="2">Belongs to the SAP domain-containing ribonucleoprotein family.</text>
</comment>
<accession>A0A6S7JJW5</accession>
<proteinExistence type="inferred from homology"/>
<feature type="compositionally biased region" description="Basic and acidic residues" evidence="3">
    <location>
        <begin position="128"/>
        <end position="144"/>
    </location>
</feature>
<dbReference type="AlphaFoldDB" id="A0A6S7JJW5"/>
<dbReference type="GO" id="GO:0016973">
    <property type="term" value="P:poly(A)+ mRNA export from nucleus"/>
    <property type="evidence" value="ECO:0007669"/>
    <property type="project" value="TreeGrafter"/>
</dbReference>
<keyword evidence="5" id="KW-1185">Reference proteome</keyword>
<feature type="region of interest" description="Disordered" evidence="3">
    <location>
        <begin position="122"/>
        <end position="153"/>
    </location>
</feature>
<organism evidence="4 5">
    <name type="scientific">Paramuricea clavata</name>
    <name type="common">Red gorgonian</name>
    <name type="synonym">Violescent sea-whip</name>
    <dbReference type="NCBI Taxonomy" id="317549"/>
    <lineage>
        <taxon>Eukaryota</taxon>
        <taxon>Metazoa</taxon>
        <taxon>Cnidaria</taxon>
        <taxon>Anthozoa</taxon>
        <taxon>Octocorallia</taxon>
        <taxon>Malacalcyonacea</taxon>
        <taxon>Plexauridae</taxon>
        <taxon>Paramuricea</taxon>
    </lineage>
</organism>
<dbReference type="Proteomes" id="UP001152795">
    <property type="component" value="Unassembled WGS sequence"/>
</dbReference>
<dbReference type="SMART" id="SM00513">
    <property type="entry name" value="SAP"/>
    <property type="match status" value="1"/>
</dbReference>